<evidence type="ECO:0008006" key="4">
    <source>
        <dbReference type="Google" id="ProtNLM"/>
    </source>
</evidence>
<dbReference type="Proteomes" id="UP000195570">
    <property type="component" value="Unassembled WGS sequence"/>
</dbReference>
<organism evidence="2 3">
    <name type="scientific">Trypanosoma equiperdum</name>
    <dbReference type="NCBI Taxonomy" id="5694"/>
    <lineage>
        <taxon>Eukaryota</taxon>
        <taxon>Discoba</taxon>
        <taxon>Euglenozoa</taxon>
        <taxon>Kinetoplastea</taxon>
        <taxon>Metakinetoplastina</taxon>
        <taxon>Trypanosomatida</taxon>
        <taxon>Trypanosomatidae</taxon>
        <taxon>Trypanosoma</taxon>
    </lineage>
</organism>
<dbReference type="RefSeq" id="XP_067075993.1">
    <property type="nucleotide sequence ID" value="XM_067219892.1"/>
</dbReference>
<comment type="caution">
    <text evidence="2">The sequence shown here is derived from an EMBL/GenBank/DDBJ whole genome shotgun (WGS) entry which is preliminary data.</text>
</comment>
<feature type="signal peptide" evidence="1">
    <location>
        <begin position="1"/>
        <end position="20"/>
    </location>
</feature>
<dbReference type="VEuPathDB" id="TriTrypDB:TEOVI_000514800"/>
<evidence type="ECO:0000313" key="3">
    <source>
        <dbReference type="Proteomes" id="UP000195570"/>
    </source>
</evidence>
<keyword evidence="3" id="KW-1185">Reference proteome</keyword>
<reference evidence="2" key="1">
    <citation type="submission" date="2016-09" db="EMBL/GenBank/DDBJ databases">
        <authorList>
            <person name="Hebert L."/>
            <person name="Moumen B."/>
        </authorList>
    </citation>
    <scope>NUCLEOTIDE SEQUENCE [LARGE SCALE GENOMIC DNA]</scope>
    <source>
        <strain evidence="2">OVI</strain>
    </source>
</reference>
<protein>
    <recommendedName>
        <fullName evidence="4">Trypanosome variant surface glycoprotein (A-type)</fullName>
    </recommendedName>
</protein>
<sequence length="132" mass="13365">MKATAVPFSILYVLASPGSAKLEDCSAPCTCKGRATVLARHLKSKLDSATQTASKNAEQAIKLTVATSAGGETKKFLAPVAAIALATIAKDAEASKDATPTITQAIETFTAVASHYGLVAKLAGEVAAAMDA</sequence>
<dbReference type="EMBL" id="CZPT02000006">
    <property type="protein sequence ID" value="SCU64201.1"/>
    <property type="molecule type" value="Genomic_DNA"/>
</dbReference>
<feature type="chain" id="PRO_5009235158" description="Trypanosome variant surface glycoprotein (A-type)" evidence="1">
    <location>
        <begin position="21"/>
        <end position="132"/>
    </location>
</feature>
<proteinExistence type="predicted"/>
<evidence type="ECO:0000256" key="1">
    <source>
        <dbReference type="SAM" id="SignalP"/>
    </source>
</evidence>
<name>A0A1G4HY49_TRYEQ</name>
<accession>A0A1G4HY49</accession>
<dbReference type="AlphaFoldDB" id="A0A1G4HY49"/>
<gene>
    <name evidence="2" type="ORF">TEOVI_000514800</name>
</gene>
<dbReference type="GeneID" id="92379088"/>
<keyword evidence="1" id="KW-0732">Signal</keyword>
<evidence type="ECO:0000313" key="2">
    <source>
        <dbReference type="EMBL" id="SCU64201.1"/>
    </source>
</evidence>